<evidence type="ECO:0000259" key="3">
    <source>
        <dbReference type="PROSITE" id="PS50853"/>
    </source>
</evidence>
<organism evidence="5">
    <name type="scientific">freshwater metagenome</name>
    <dbReference type="NCBI Taxonomy" id="449393"/>
    <lineage>
        <taxon>unclassified sequences</taxon>
        <taxon>metagenomes</taxon>
        <taxon>ecological metagenomes</taxon>
    </lineage>
</organism>
<dbReference type="InterPro" id="IPR036737">
    <property type="entry name" value="OmpA-like_sf"/>
</dbReference>
<dbReference type="InterPro" id="IPR003961">
    <property type="entry name" value="FN3_dom"/>
</dbReference>
<name>A0A6J6VW43_9ZZZZ</name>
<dbReference type="SMART" id="SM00060">
    <property type="entry name" value="FN3"/>
    <property type="match status" value="8"/>
</dbReference>
<feature type="domain" description="Fibronectin type-III" evidence="3">
    <location>
        <begin position="989"/>
        <end position="1078"/>
    </location>
</feature>
<dbReference type="PROSITE" id="PS50853">
    <property type="entry name" value="FN3"/>
    <property type="match status" value="7"/>
</dbReference>
<protein>
    <submittedName>
        <fullName evidence="5">Unannotated protein</fullName>
    </submittedName>
</protein>
<feature type="compositionally biased region" description="Low complexity" evidence="2">
    <location>
        <begin position="1065"/>
        <end position="1076"/>
    </location>
</feature>
<dbReference type="CDD" id="cd00063">
    <property type="entry name" value="FN3"/>
    <property type="match status" value="5"/>
</dbReference>
<feature type="domain" description="OmpA-like" evidence="4">
    <location>
        <begin position="1358"/>
        <end position="1478"/>
    </location>
</feature>
<dbReference type="Gene3D" id="3.30.1330.60">
    <property type="entry name" value="OmpA-like domain"/>
    <property type="match status" value="1"/>
</dbReference>
<reference evidence="5" key="1">
    <citation type="submission" date="2020-05" db="EMBL/GenBank/DDBJ databases">
        <authorList>
            <person name="Chiriac C."/>
            <person name="Salcher M."/>
            <person name="Ghai R."/>
            <person name="Kavagutti S V."/>
        </authorList>
    </citation>
    <scope>NUCLEOTIDE SEQUENCE</scope>
</reference>
<feature type="domain" description="Fibronectin type-III" evidence="3">
    <location>
        <begin position="1270"/>
        <end position="1369"/>
    </location>
</feature>
<evidence type="ECO:0000256" key="2">
    <source>
        <dbReference type="SAM" id="MobiDB-lite"/>
    </source>
</evidence>
<dbReference type="InterPro" id="IPR050964">
    <property type="entry name" value="Striated_Muscle_Regulatory"/>
</dbReference>
<feature type="domain" description="Fibronectin type-III" evidence="3">
    <location>
        <begin position="1080"/>
        <end position="1174"/>
    </location>
</feature>
<sequence>MVIFLKTRVRNLLPWAIAALVVASMASGMEATPARAAGTVPDNPQNITSTAYQGGSHVTWDAPASDGGSTIIGYDISQGGYSYCSTPAAVTSCDLMNVFGSNRSGSMTIKAINANGSSSGASFTSLARPAGTYFARGERNITRPRMVASTGTGLWVMTDYGLSRFSTATSDTGTTTTVNLPNAIKYGNPSTDAVNYPYTYSQIAADSNNVYVVVRNSYATLYKIYILDGVTGAIKSTINYTPYNSGDSVTSLEVAGNYLVMNTTYRLVGINIATETVAWTKANSYTAPTFYTGGQAGIYDGTNLWLSTPDGCYNKGDTSCRRTTYKVNPATGAILATLSIATDGGLAIVAGEIFGISAGNHGYNGSYQEREWIQNIDVATDVVTAYESRYFLKEITGTADYLAGLTVDSKVALFNPSDFSIYQYGNSADYNAYNGVQQLPVVSTYVPGGAAVISGNNFVFMGFGSDAYPLSLAYYTYQANAAPAPLYASTLYGRSSATLRAGGFAVKTLSGDVTSGTPVTSVTLTAYPGGQNCTVTNPDSYPYSTDPFDGYLNNQVTCNISGLTSGQNYWIKMVQTSSLGDSGASWFGPTYMPNAPGSPTGVSLGVGSTSSYATISWTAPTDNGGSALTSYTATMTSGSTSGSCYAGASSTSCNVFVDSLKSGTYTATVVATNAAGDSTPSVQSNTYSITVLSSPSAAQNVTVAPNSGLLSVAWSEPADTGGAPISLYTVMAYRSWSTPHYPLTYATGSVTTETLTWTTSSLWPQATSSVATVYKVSDNSVVTTCTVARGMSCNATGLSGSTSYYFKVVENFASGSPATSEVSANFQTSLTPTSPPPGGRPSADATCTVTSAPLTCDLTGLTNGVQYSVQISASNGTYASYAGYPSLVTPRAMAGAPTGVSAVRGSGQATVSWSAPLSDGGSTIISYTANAYDGSGNLIASCNATAPDLSCVVAGLTNGTSYTFKVVATNGNGAGTLSGATAALLVGVVSDAPTDVTATSGNQSAAISWTAPTNTGGVSITGYTVTASPGGATCTTTGTTCTVPGLTNKTAYVFTVVATNAVGDSSPSTASSSATPQAEVPGMPGNVTAVPGDGSVTISWTTPTNDGGAPIDGYIVTASPGGATCTAVAPATTCQIAGLTNGTAYTFSVVASNDAGSSSPSTPSSSVSPASAPSRADNYQATPGNHTVTVTWTAPSSGPAITRYVVSSSGLPSCTVNLLSDPSALLQCTFSGLTNGESYTFTIRAYAANGTSSVDSIWVIPNPKVTVPSSPRNVTFSGTQKGVATVTWQVSGSNGGSQVLKYVAMVIGPRFFKACTINISANPNAKLQCQFTGLKNRRFYMYRVTAVTTAGTTYSARAKGVIAMDVRIATFARGKTTMWSGLARQAAITAAFVKQFNYTKLVITGFTNPGGSLATRTQFTQARALTVARFMTARLRALGVTNVQVVAAGAGKSLYNNRTLTTRQRQLNRSVVATLSYK</sequence>
<dbReference type="Pfam" id="PF00041">
    <property type="entry name" value="fn3"/>
    <property type="match status" value="5"/>
</dbReference>
<evidence type="ECO:0000259" key="4">
    <source>
        <dbReference type="PROSITE" id="PS51123"/>
    </source>
</evidence>
<keyword evidence="1" id="KW-0677">Repeat</keyword>
<dbReference type="SUPFAM" id="SSF49265">
    <property type="entry name" value="Fibronectin type III"/>
    <property type="match status" value="5"/>
</dbReference>
<evidence type="ECO:0000313" key="5">
    <source>
        <dbReference type="EMBL" id="CAB4775275.1"/>
    </source>
</evidence>
<evidence type="ECO:0000256" key="1">
    <source>
        <dbReference type="ARBA" id="ARBA00022737"/>
    </source>
</evidence>
<proteinExistence type="predicted"/>
<dbReference type="PANTHER" id="PTHR13817:SF73">
    <property type="entry name" value="FIBRONECTIN TYPE-III DOMAIN-CONTAINING PROTEIN"/>
    <property type="match status" value="1"/>
</dbReference>
<dbReference type="EMBL" id="CAFAAB010000008">
    <property type="protein sequence ID" value="CAB4775275.1"/>
    <property type="molecule type" value="Genomic_DNA"/>
</dbReference>
<dbReference type="PANTHER" id="PTHR13817">
    <property type="entry name" value="TITIN"/>
    <property type="match status" value="1"/>
</dbReference>
<dbReference type="Gene3D" id="2.60.40.10">
    <property type="entry name" value="Immunoglobulins"/>
    <property type="match status" value="8"/>
</dbReference>
<gene>
    <name evidence="5" type="ORF">UFOPK2958_00154</name>
</gene>
<feature type="domain" description="Fibronectin type-III" evidence="3">
    <location>
        <begin position="893"/>
        <end position="988"/>
    </location>
</feature>
<dbReference type="PROSITE" id="PS51123">
    <property type="entry name" value="OMPA_2"/>
    <property type="match status" value="1"/>
</dbReference>
<dbReference type="PRINTS" id="PR00014">
    <property type="entry name" value="FNTYPEIII"/>
</dbReference>
<feature type="region of interest" description="Disordered" evidence="2">
    <location>
        <begin position="1155"/>
        <end position="1183"/>
    </location>
</feature>
<feature type="region of interest" description="Disordered" evidence="2">
    <location>
        <begin position="824"/>
        <end position="844"/>
    </location>
</feature>
<dbReference type="InterPro" id="IPR036116">
    <property type="entry name" value="FN3_sf"/>
</dbReference>
<feature type="compositionally biased region" description="Low complexity" evidence="2">
    <location>
        <begin position="1155"/>
        <end position="1174"/>
    </location>
</feature>
<accession>A0A6J6VW43</accession>
<dbReference type="InterPro" id="IPR006665">
    <property type="entry name" value="OmpA-like"/>
</dbReference>
<feature type="region of interest" description="Disordered" evidence="2">
    <location>
        <begin position="1063"/>
        <end position="1094"/>
    </location>
</feature>
<dbReference type="SUPFAM" id="SSF103088">
    <property type="entry name" value="OmpA-like"/>
    <property type="match status" value="1"/>
</dbReference>
<feature type="domain" description="Fibronectin type-III" evidence="3">
    <location>
        <begin position="595"/>
        <end position="693"/>
    </location>
</feature>
<feature type="domain" description="Fibronectin type-III" evidence="3">
    <location>
        <begin position="40"/>
        <end position="132"/>
    </location>
</feature>
<feature type="domain" description="Fibronectin type-III" evidence="3">
    <location>
        <begin position="1175"/>
        <end position="1269"/>
    </location>
</feature>
<dbReference type="InterPro" id="IPR013783">
    <property type="entry name" value="Ig-like_fold"/>
</dbReference>